<keyword evidence="1" id="KW-0805">Transcription regulation</keyword>
<dbReference type="GO" id="GO:0003677">
    <property type="term" value="F:DNA binding"/>
    <property type="evidence" value="ECO:0007669"/>
    <property type="project" value="UniProtKB-KW"/>
</dbReference>
<dbReference type="GO" id="GO:0046686">
    <property type="term" value="P:response to cadmium ion"/>
    <property type="evidence" value="ECO:0007669"/>
    <property type="project" value="UniProtKB-KW"/>
</dbReference>
<evidence type="ECO:0000259" key="5">
    <source>
        <dbReference type="PROSITE" id="PS50987"/>
    </source>
</evidence>
<dbReference type="Pfam" id="PF01022">
    <property type="entry name" value="HTH_5"/>
    <property type="match status" value="1"/>
</dbReference>
<proteinExistence type="predicted"/>
<organism evidence="6 7">
    <name type="scientific">Terribacillus halophilus</name>
    <dbReference type="NCBI Taxonomy" id="361279"/>
    <lineage>
        <taxon>Bacteria</taxon>
        <taxon>Bacillati</taxon>
        <taxon>Bacillota</taxon>
        <taxon>Bacilli</taxon>
        <taxon>Bacillales</taxon>
        <taxon>Bacillaceae</taxon>
        <taxon>Terribacillus</taxon>
    </lineage>
</organism>
<sequence>MLFHTIFKYKLEQKNRILYTLFKYYFEYGDDEMAKETAFCNVTCLHEDKVNRVKENLSDEHLHDVTKLLKAVADQTRIKIISALTIEEELCVCDVANILDCSIATTSHHLRTLKKAGLTSTRKEGKTVYYKLSDHYMTGFILQAISQQKEIALIKGECENDKSKQKKLLLSGSRSESK</sequence>
<dbReference type="Gene3D" id="1.10.10.10">
    <property type="entry name" value="Winged helix-like DNA-binding domain superfamily/Winged helix DNA-binding domain"/>
    <property type="match status" value="1"/>
</dbReference>
<dbReference type="InterPro" id="IPR036388">
    <property type="entry name" value="WH-like_DNA-bd_sf"/>
</dbReference>
<dbReference type="PANTHER" id="PTHR43132">
    <property type="entry name" value="ARSENICAL RESISTANCE OPERON REPRESSOR ARSR-RELATED"/>
    <property type="match status" value="1"/>
</dbReference>
<dbReference type="InterPro" id="IPR018334">
    <property type="entry name" value="ArsR_HTH"/>
</dbReference>
<dbReference type="PROSITE" id="PS00846">
    <property type="entry name" value="HTH_ARSR_1"/>
    <property type="match status" value="1"/>
</dbReference>
<evidence type="ECO:0000313" key="7">
    <source>
        <dbReference type="Proteomes" id="UP000198666"/>
    </source>
</evidence>
<dbReference type="GO" id="GO:0003700">
    <property type="term" value="F:DNA-binding transcription factor activity"/>
    <property type="evidence" value="ECO:0007669"/>
    <property type="project" value="InterPro"/>
</dbReference>
<keyword evidence="4" id="KW-0105">Cadmium resistance</keyword>
<dbReference type="STRING" id="361279.SAMN05421663_1039"/>
<evidence type="ECO:0000256" key="3">
    <source>
        <dbReference type="ARBA" id="ARBA00023163"/>
    </source>
</evidence>
<reference evidence="7" key="1">
    <citation type="submission" date="2016-10" db="EMBL/GenBank/DDBJ databases">
        <authorList>
            <person name="Varghese N."/>
            <person name="Submissions S."/>
        </authorList>
    </citation>
    <scope>NUCLEOTIDE SEQUENCE [LARGE SCALE GENOMIC DNA]</scope>
    <source>
        <strain evidence="7">DSM 21620</strain>
    </source>
</reference>
<evidence type="ECO:0000256" key="4">
    <source>
        <dbReference type="ARBA" id="ARBA00043263"/>
    </source>
</evidence>
<dbReference type="InterPro" id="IPR036390">
    <property type="entry name" value="WH_DNA-bd_sf"/>
</dbReference>
<dbReference type="PROSITE" id="PS50987">
    <property type="entry name" value="HTH_ARSR_2"/>
    <property type="match status" value="1"/>
</dbReference>
<keyword evidence="7" id="KW-1185">Reference proteome</keyword>
<dbReference type="CDD" id="cd00090">
    <property type="entry name" value="HTH_ARSR"/>
    <property type="match status" value="1"/>
</dbReference>
<dbReference type="EMBL" id="FMZB01000003">
    <property type="protein sequence ID" value="SDC57056.1"/>
    <property type="molecule type" value="Genomic_DNA"/>
</dbReference>
<accession>A0A1G6MPY3</accession>
<protein>
    <submittedName>
        <fullName evidence="6">DNA-binding transcriptional regulator, ArsR family</fullName>
    </submittedName>
</protein>
<feature type="domain" description="HTH arsR-type" evidence="5">
    <location>
        <begin position="57"/>
        <end position="152"/>
    </location>
</feature>
<dbReference type="AlphaFoldDB" id="A0A1G6MPY3"/>
<name>A0A1G6MPY3_9BACI</name>
<dbReference type="Proteomes" id="UP000198666">
    <property type="component" value="Unassembled WGS sequence"/>
</dbReference>
<dbReference type="NCBIfam" id="NF033788">
    <property type="entry name" value="HTH_metalloreg"/>
    <property type="match status" value="1"/>
</dbReference>
<dbReference type="SUPFAM" id="SSF46785">
    <property type="entry name" value="Winged helix' DNA-binding domain"/>
    <property type="match status" value="1"/>
</dbReference>
<evidence type="ECO:0000256" key="2">
    <source>
        <dbReference type="ARBA" id="ARBA00023125"/>
    </source>
</evidence>
<keyword evidence="2 6" id="KW-0238">DNA-binding</keyword>
<dbReference type="PANTHER" id="PTHR43132:SF6">
    <property type="entry name" value="HTH-TYPE TRANSCRIPTIONAL REPRESSOR CZRA"/>
    <property type="match status" value="1"/>
</dbReference>
<dbReference type="SMART" id="SM00418">
    <property type="entry name" value="HTH_ARSR"/>
    <property type="match status" value="1"/>
</dbReference>
<evidence type="ECO:0000313" key="6">
    <source>
        <dbReference type="EMBL" id="SDC57056.1"/>
    </source>
</evidence>
<evidence type="ECO:0000256" key="1">
    <source>
        <dbReference type="ARBA" id="ARBA00023015"/>
    </source>
</evidence>
<dbReference type="PRINTS" id="PR00778">
    <property type="entry name" value="HTHARSR"/>
</dbReference>
<dbReference type="InterPro" id="IPR001845">
    <property type="entry name" value="HTH_ArsR_DNA-bd_dom"/>
</dbReference>
<gene>
    <name evidence="6" type="ORF">SAMN05421663_1039</name>
</gene>
<keyword evidence="3" id="KW-0804">Transcription</keyword>
<dbReference type="InterPro" id="IPR011991">
    <property type="entry name" value="ArsR-like_HTH"/>
</dbReference>
<dbReference type="InterPro" id="IPR051011">
    <property type="entry name" value="Metal_resp_trans_reg"/>
</dbReference>